<dbReference type="EMBL" id="MU864005">
    <property type="protein sequence ID" value="KAK4195714.1"/>
    <property type="molecule type" value="Genomic_DNA"/>
</dbReference>
<accession>A0AAN7AQS0</accession>
<dbReference type="EC" id="3.4.-.-" evidence="7"/>
<organism evidence="10 11">
    <name type="scientific">Triangularia verruculosa</name>
    <dbReference type="NCBI Taxonomy" id="2587418"/>
    <lineage>
        <taxon>Eukaryota</taxon>
        <taxon>Fungi</taxon>
        <taxon>Dikarya</taxon>
        <taxon>Ascomycota</taxon>
        <taxon>Pezizomycotina</taxon>
        <taxon>Sordariomycetes</taxon>
        <taxon>Sordariomycetidae</taxon>
        <taxon>Sordariales</taxon>
        <taxon>Podosporaceae</taxon>
        <taxon>Triangularia</taxon>
    </lineage>
</organism>
<proteinExistence type="inferred from homology"/>
<keyword evidence="7" id="KW-0732">Signal</keyword>
<gene>
    <name evidence="10" type="ORF">QBC40DRAFT_269070</name>
</gene>
<dbReference type="PANTHER" id="PTHR12147:SF26">
    <property type="entry name" value="PEPTIDASE M28 DOMAIN-CONTAINING PROTEIN"/>
    <property type="match status" value="1"/>
</dbReference>
<feature type="domain" description="PA" evidence="8">
    <location>
        <begin position="139"/>
        <end position="220"/>
    </location>
</feature>
<dbReference type="Pfam" id="PF04389">
    <property type="entry name" value="Peptidase_M28"/>
    <property type="match status" value="1"/>
</dbReference>
<keyword evidence="11" id="KW-1185">Reference proteome</keyword>
<reference evidence="10" key="1">
    <citation type="journal article" date="2023" name="Mol. Phylogenet. Evol.">
        <title>Genome-scale phylogeny and comparative genomics of the fungal order Sordariales.</title>
        <authorList>
            <person name="Hensen N."/>
            <person name="Bonometti L."/>
            <person name="Westerberg I."/>
            <person name="Brannstrom I.O."/>
            <person name="Guillou S."/>
            <person name="Cros-Aarteil S."/>
            <person name="Calhoun S."/>
            <person name="Haridas S."/>
            <person name="Kuo A."/>
            <person name="Mondo S."/>
            <person name="Pangilinan J."/>
            <person name="Riley R."/>
            <person name="LaButti K."/>
            <person name="Andreopoulos B."/>
            <person name="Lipzen A."/>
            <person name="Chen C."/>
            <person name="Yan M."/>
            <person name="Daum C."/>
            <person name="Ng V."/>
            <person name="Clum A."/>
            <person name="Steindorff A."/>
            <person name="Ohm R.A."/>
            <person name="Martin F."/>
            <person name="Silar P."/>
            <person name="Natvig D.O."/>
            <person name="Lalanne C."/>
            <person name="Gautier V."/>
            <person name="Ament-Velasquez S.L."/>
            <person name="Kruys A."/>
            <person name="Hutchinson M.I."/>
            <person name="Powell A.J."/>
            <person name="Barry K."/>
            <person name="Miller A.N."/>
            <person name="Grigoriev I.V."/>
            <person name="Debuchy R."/>
            <person name="Gladieux P."/>
            <person name="Hiltunen Thoren M."/>
            <person name="Johannesson H."/>
        </authorList>
    </citation>
    <scope>NUCLEOTIDE SEQUENCE</scope>
    <source>
        <strain evidence="10">CBS 315.58</strain>
    </source>
</reference>
<evidence type="ECO:0000256" key="5">
    <source>
        <dbReference type="ARBA" id="ARBA00022801"/>
    </source>
</evidence>
<comment type="cofactor">
    <cofactor evidence="1">
        <name>Zn(2+)</name>
        <dbReference type="ChEBI" id="CHEBI:29105"/>
    </cofactor>
</comment>
<protein>
    <recommendedName>
        <fullName evidence="7">Peptide hydrolase</fullName>
        <ecNumber evidence="7">3.4.-.-</ecNumber>
    </recommendedName>
</protein>
<dbReference type="CDD" id="cd04816">
    <property type="entry name" value="PA_SaNapH_like"/>
    <property type="match status" value="1"/>
</dbReference>
<evidence type="ECO:0000256" key="3">
    <source>
        <dbReference type="ARBA" id="ARBA00022670"/>
    </source>
</evidence>
<evidence type="ECO:0000256" key="7">
    <source>
        <dbReference type="RuleBase" id="RU361240"/>
    </source>
</evidence>
<keyword evidence="5 7" id="KW-0378">Hydrolase</keyword>
<feature type="domain" description="Peptidase M28" evidence="9">
    <location>
        <begin position="247"/>
        <end position="435"/>
    </location>
</feature>
<keyword evidence="10" id="KW-0031">Aminopeptidase</keyword>
<sequence length="494" mass="53168">MKFSRQAGSALLLASTAIATDPLTADRLEADIKTDELQRVLWNLNHIADRNGGNRAFGEPGYKASVDFVVERAQGRFHPEMNTFIQPFNHTYDKTLEIKVTGPDGEDVFVISPQYNPATPLPGGIKLASLINTPVNDEAGSMCVESDWDSIDATGKLALVKRGVCAVSDKLKFAKAKGALGVILYNQAPGTSYATPTLGAENIGQLVPVGIVPLEVGEAWIARLGAGEDVVVSLLVDAIAETRETWNVISETKEGDPNSVIMLGAHLDSVQQGPGVNDDGSGTAAILEIMGAVKNYKGFKNKIRFAWWGAEESGLVGSLYYTSQLSPAEADKIKYYFNYDMIGSIEPIYAVGSDENSGVGPRLLEDYLVAQGKTVERGGFEDGNSDYVGFVELGIPTAMLFTGAGAPWDPCYHQACDTLDNINWDALTVNTKAAARALARLANDLSGIPPRANTTPNLRGRAKMAQEFRKWKRLAEEGANHGKMCSHKAKKVVV</sequence>
<evidence type="ECO:0000259" key="8">
    <source>
        <dbReference type="Pfam" id="PF02225"/>
    </source>
</evidence>
<evidence type="ECO:0000256" key="6">
    <source>
        <dbReference type="ARBA" id="ARBA00022833"/>
    </source>
</evidence>
<dbReference type="GO" id="GO:0006508">
    <property type="term" value="P:proteolysis"/>
    <property type="evidence" value="ECO:0007669"/>
    <property type="project" value="UniProtKB-KW"/>
</dbReference>
<dbReference type="SUPFAM" id="SSF53187">
    <property type="entry name" value="Zn-dependent exopeptidases"/>
    <property type="match status" value="1"/>
</dbReference>
<dbReference type="GO" id="GO:0046872">
    <property type="term" value="F:metal ion binding"/>
    <property type="evidence" value="ECO:0007669"/>
    <property type="project" value="UniProtKB-KW"/>
</dbReference>
<keyword evidence="3 7" id="KW-0645">Protease</keyword>
<evidence type="ECO:0000256" key="1">
    <source>
        <dbReference type="ARBA" id="ARBA00001947"/>
    </source>
</evidence>
<dbReference type="Proteomes" id="UP001303160">
    <property type="component" value="Unassembled WGS sequence"/>
</dbReference>
<feature type="signal peptide" evidence="7">
    <location>
        <begin position="1"/>
        <end position="19"/>
    </location>
</feature>
<dbReference type="AlphaFoldDB" id="A0AAN7AQS0"/>
<comment type="caution">
    <text evidence="10">The sequence shown here is derived from an EMBL/GenBank/DDBJ whole genome shotgun (WGS) entry which is preliminary data.</text>
</comment>
<dbReference type="PANTHER" id="PTHR12147">
    <property type="entry name" value="METALLOPEPTIDASE M28 FAMILY MEMBER"/>
    <property type="match status" value="1"/>
</dbReference>
<evidence type="ECO:0000313" key="11">
    <source>
        <dbReference type="Proteomes" id="UP001303160"/>
    </source>
</evidence>
<name>A0AAN7AQS0_9PEZI</name>
<keyword evidence="6 7" id="KW-0862">Zinc</keyword>
<dbReference type="InterPro" id="IPR046450">
    <property type="entry name" value="PA_dom_sf"/>
</dbReference>
<dbReference type="GO" id="GO:0008235">
    <property type="term" value="F:metalloexopeptidase activity"/>
    <property type="evidence" value="ECO:0007669"/>
    <property type="project" value="InterPro"/>
</dbReference>
<dbReference type="InterPro" id="IPR007484">
    <property type="entry name" value="Peptidase_M28"/>
</dbReference>
<keyword evidence="4 7" id="KW-0479">Metal-binding</keyword>
<evidence type="ECO:0000259" key="9">
    <source>
        <dbReference type="Pfam" id="PF04389"/>
    </source>
</evidence>
<dbReference type="Gene3D" id="3.50.30.30">
    <property type="match status" value="1"/>
</dbReference>
<dbReference type="Pfam" id="PF02225">
    <property type="entry name" value="PA"/>
    <property type="match status" value="1"/>
</dbReference>
<evidence type="ECO:0000313" key="10">
    <source>
        <dbReference type="EMBL" id="KAK4195714.1"/>
    </source>
</evidence>
<comment type="similarity">
    <text evidence="2">Belongs to the peptidase M28 family. M28B subfamily.</text>
</comment>
<feature type="chain" id="PRO_5042663153" description="Peptide hydrolase" evidence="7">
    <location>
        <begin position="20"/>
        <end position="494"/>
    </location>
</feature>
<dbReference type="SUPFAM" id="SSF52025">
    <property type="entry name" value="PA domain"/>
    <property type="match status" value="1"/>
</dbReference>
<dbReference type="Gene3D" id="3.40.630.10">
    <property type="entry name" value="Zn peptidases"/>
    <property type="match status" value="1"/>
</dbReference>
<dbReference type="GO" id="GO:0004177">
    <property type="term" value="F:aminopeptidase activity"/>
    <property type="evidence" value="ECO:0007669"/>
    <property type="project" value="UniProtKB-KW"/>
</dbReference>
<reference evidence="10" key="2">
    <citation type="submission" date="2023-05" db="EMBL/GenBank/DDBJ databases">
        <authorList>
            <consortium name="Lawrence Berkeley National Laboratory"/>
            <person name="Steindorff A."/>
            <person name="Hensen N."/>
            <person name="Bonometti L."/>
            <person name="Westerberg I."/>
            <person name="Brannstrom I.O."/>
            <person name="Guillou S."/>
            <person name="Cros-Aarteil S."/>
            <person name="Calhoun S."/>
            <person name="Haridas S."/>
            <person name="Kuo A."/>
            <person name="Mondo S."/>
            <person name="Pangilinan J."/>
            <person name="Riley R."/>
            <person name="Labutti K."/>
            <person name="Andreopoulos B."/>
            <person name="Lipzen A."/>
            <person name="Chen C."/>
            <person name="Yanf M."/>
            <person name="Daum C."/>
            <person name="Ng V."/>
            <person name="Clum A."/>
            <person name="Ohm R."/>
            <person name="Martin F."/>
            <person name="Silar P."/>
            <person name="Natvig D."/>
            <person name="Lalanne C."/>
            <person name="Gautier V."/>
            <person name="Ament-Velasquez S.L."/>
            <person name="Kruys A."/>
            <person name="Hutchinson M.I."/>
            <person name="Powell A.J."/>
            <person name="Barry K."/>
            <person name="Miller A.N."/>
            <person name="Grigoriev I.V."/>
            <person name="Debuchy R."/>
            <person name="Gladieux P."/>
            <person name="Thoren M.H."/>
            <person name="Johannesson H."/>
        </authorList>
    </citation>
    <scope>NUCLEOTIDE SEQUENCE</scope>
    <source>
        <strain evidence="10">CBS 315.58</strain>
    </source>
</reference>
<evidence type="ECO:0000256" key="2">
    <source>
        <dbReference type="ARBA" id="ARBA00005634"/>
    </source>
</evidence>
<evidence type="ECO:0000256" key="4">
    <source>
        <dbReference type="ARBA" id="ARBA00022723"/>
    </source>
</evidence>
<dbReference type="InterPro" id="IPR045175">
    <property type="entry name" value="M28_fam"/>
</dbReference>
<dbReference type="InterPro" id="IPR003137">
    <property type="entry name" value="PA_domain"/>
</dbReference>